<dbReference type="EMBL" id="UYRW01015285">
    <property type="protein sequence ID" value="VDN01804.1"/>
    <property type="molecule type" value="Genomic_DNA"/>
</dbReference>
<feature type="compositionally biased region" description="Basic and acidic residues" evidence="1">
    <location>
        <begin position="34"/>
        <end position="52"/>
    </location>
</feature>
<evidence type="ECO:0000256" key="1">
    <source>
        <dbReference type="SAM" id="MobiDB-lite"/>
    </source>
</evidence>
<dbReference type="Pfam" id="PF10195">
    <property type="entry name" value="Phospho_p8"/>
    <property type="match status" value="1"/>
</dbReference>
<name>A0A182EZ10_ONCOC</name>
<protein>
    <submittedName>
        <fullName evidence="4">Zinc finger, CCHC-type</fullName>
    </submittedName>
</protein>
<dbReference type="AlphaFoldDB" id="A0A182EZ10"/>
<dbReference type="STRING" id="42157.A0A182EZ10"/>
<sequence>REVNNMSNAEKLADEFEKGETDIEKVGKGGGKRTKAEQHEHKHLHPEGDTRKIVNYCVSGQDKRKGTAGSTPKKD</sequence>
<feature type="compositionally biased region" description="Basic and acidic residues" evidence="1">
    <location>
        <begin position="11"/>
        <end position="27"/>
    </location>
</feature>
<evidence type="ECO:0000313" key="4">
    <source>
        <dbReference type="WBParaSite" id="nOo.2.0.1.t13419-RA"/>
    </source>
</evidence>
<reference evidence="2 3" key="2">
    <citation type="submission" date="2018-08" db="EMBL/GenBank/DDBJ databases">
        <authorList>
            <person name="Laetsch R D."/>
            <person name="Stevens L."/>
            <person name="Kumar S."/>
            <person name="Blaxter L. M."/>
        </authorList>
    </citation>
    <scope>NUCLEOTIDE SEQUENCE [LARGE SCALE GENOMIC DNA]</scope>
</reference>
<dbReference type="OrthoDB" id="5839479at2759"/>
<reference evidence="4" key="1">
    <citation type="submission" date="2016-06" db="UniProtKB">
        <authorList>
            <consortium name="WormBaseParasite"/>
        </authorList>
    </citation>
    <scope>IDENTIFICATION</scope>
</reference>
<dbReference type="WBParaSite" id="nOo.2.0.1.t13419-RA">
    <property type="protein sequence ID" value="nOo.2.0.1.t13419-RA"/>
    <property type="gene ID" value="nOo.2.0.1.g13419"/>
</dbReference>
<evidence type="ECO:0000313" key="3">
    <source>
        <dbReference type="Proteomes" id="UP000271087"/>
    </source>
</evidence>
<keyword evidence="3" id="KW-1185">Reference proteome</keyword>
<feature type="region of interest" description="Disordered" evidence="1">
    <location>
        <begin position="1"/>
        <end position="53"/>
    </location>
</feature>
<organism evidence="4">
    <name type="scientific">Onchocerca ochengi</name>
    <name type="common">Filarial nematode worm</name>
    <dbReference type="NCBI Taxonomy" id="42157"/>
    <lineage>
        <taxon>Eukaryota</taxon>
        <taxon>Metazoa</taxon>
        <taxon>Ecdysozoa</taxon>
        <taxon>Nematoda</taxon>
        <taxon>Chromadorea</taxon>
        <taxon>Rhabditida</taxon>
        <taxon>Spirurina</taxon>
        <taxon>Spiruromorpha</taxon>
        <taxon>Filarioidea</taxon>
        <taxon>Onchocercidae</taxon>
        <taxon>Onchocerca</taxon>
    </lineage>
</organism>
<accession>A0A182EZ10</accession>
<proteinExistence type="predicted"/>
<dbReference type="Proteomes" id="UP000271087">
    <property type="component" value="Unassembled WGS sequence"/>
</dbReference>
<evidence type="ECO:0000313" key="2">
    <source>
        <dbReference type="EMBL" id="VDN01804.1"/>
    </source>
</evidence>
<gene>
    <name evidence="2" type="ORF">NOO_LOCUS13419</name>
</gene>
<dbReference type="InterPro" id="IPR018792">
    <property type="entry name" value="NUPR1-like"/>
</dbReference>